<dbReference type="Proteomes" id="UP001524547">
    <property type="component" value="Unassembled WGS sequence"/>
</dbReference>
<dbReference type="EC" id="2.1.1.-" evidence="3"/>
<evidence type="ECO:0000313" key="4">
    <source>
        <dbReference type="Proteomes" id="UP001524547"/>
    </source>
</evidence>
<evidence type="ECO:0000256" key="1">
    <source>
        <dbReference type="ARBA" id="ARBA00022603"/>
    </source>
</evidence>
<keyword evidence="4" id="KW-1185">Reference proteome</keyword>
<sequence length="326" mass="34773">MARANAAYYASRDPFRDFITAPEISQVFGELLGAWAAVAWNAMGSPARVLLAEAGPGRGTLMSDALRLARRVSPSFAAAARVHLVETSLRLRQAQAAALAGLLADPPCWHDRIDALPDGPLLLFGNEFLDALPVRQLLRRPGGWDERFVLNGRFVLRDGPVPPAPLLGRAVAPGEVLEWNPDAMDAVRHLAGRIVRDGGAALLLDYGPDRPGHGDTLQALRDGKPCDPLDGPGTADLTAHVDFPALAGVAAEAGARVQGPVGQGAFLSSLGLWPRTEQLARQQPPEQARALVDAAHRLSAPDRMGRLFKVMAVRDPRLPPLPGFEA</sequence>
<dbReference type="EMBL" id="JAMZEJ010000007">
    <property type="protein sequence ID" value="MCQ8241725.1"/>
    <property type="molecule type" value="Genomic_DNA"/>
</dbReference>
<dbReference type="GO" id="GO:0008168">
    <property type="term" value="F:methyltransferase activity"/>
    <property type="evidence" value="ECO:0007669"/>
    <property type="project" value="UniProtKB-KW"/>
</dbReference>
<reference evidence="3 4" key="1">
    <citation type="submission" date="2022-06" db="EMBL/GenBank/DDBJ databases">
        <title>Rhizosaccharibacter gen. nov. sp. nov. KSS12, endophytic bacteria isolated from sugarcane.</title>
        <authorList>
            <person name="Pitiwittayakul N."/>
        </authorList>
    </citation>
    <scope>NUCLEOTIDE SEQUENCE [LARGE SCALE GENOMIC DNA]</scope>
    <source>
        <strain evidence="3 4">KSS12</strain>
    </source>
</reference>
<evidence type="ECO:0000313" key="3">
    <source>
        <dbReference type="EMBL" id="MCQ8241725.1"/>
    </source>
</evidence>
<dbReference type="SUPFAM" id="SSF53335">
    <property type="entry name" value="S-adenosyl-L-methionine-dependent methyltransferases"/>
    <property type="match status" value="1"/>
</dbReference>
<dbReference type="RefSeq" id="WP_422920467.1">
    <property type="nucleotide sequence ID" value="NZ_JAMZEJ010000007.1"/>
</dbReference>
<dbReference type="InterPro" id="IPR029063">
    <property type="entry name" value="SAM-dependent_MTases_sf"/>
</dbReference>
<organism evidence="3 4">
    <name type="scientific">Rhizosaccharibacter radicis</name>
    <dbReference type="NCBI Taxonomy" id="2782605"/>
    <lineage>
        <taxon>Bacteria</taxon>
        <taxon>Pseudomonadati</taxon>
        <taxon>Pseudomonadota</taxon>
        <taxon>Alphaproteobacteria</taxon>
        <taxon>Acetobacterales</taxon>
        <taxon>Acetobacteraceae</taxon>
        <taxon>Rhizosaccharibacter</taxon>
    </lineage>
</organism>
<dbReference type="GO" id="GO:0032259">
    <property type="term" value="P:methylation"/>
    <property type="evidence" value="ECO:0007669"/>
    <property type="project" value="UniProtKB-KW"/>
</dbReference>
<proteinExistence type="predicted"/>
<dbReference type="PANTHER" id="PTHR12049">
    <property type="entry name" value="PROTEIN ARGININE METHYLTRANSFERASE NDUFAF7, MITOCHONDRIAL"/>
    <property type="match status" value="1"/>
</dbReference>
<dbReference type="InterPro" id="IPR003788">
    <property type="entry name" value="NDUFAF7"/>
</dbReference>
<dbReference type="Gene3D" id="3.40.50.12710">
    <property type="match status" value="1"/>
</dbReference>
<name>A0ABT1W281_9PROT</name>
<dbReference type="PANTHER" id="PTHR12049:SF7">
    <property type="entry name" value="PROTEIN ARGININE METHYLTRANSFERASE NDUFAF7, MITOCHONDRIAL"/>
    <property type="match status" value="1"/>
</dbReference>
<evidence type="ECO:0000256" key="2">
    <source>
        <dbReference type="ARBA" id="ARBA00022679"/>
    </source>
</evidence>
<keyword evidence="1 3" id="KW-0489">Methyltransferase</keyword>
<dbReference type="InterPro" id="IPR038375">
    <property type="entry name" value="NDUFAF7_sf"/>
</dbReference>
<accession>A0ABT1W281</accession>
<protein>
    <submittedName>
        <fullName evidence="3">SAM-dependent methyltransferase</fullName>
        <ecNumber evidence="3">2.1.1.-</ecNumber>
    </submittedName>
</protein>
<keyword evidence="2 3" id="KW-0808">Transferase</keyword>
<dbReference type="Pfam" id="PF02636">
    <property type="entry name" value="Methyltransf_28"/>
    <property type="match status" value="1"/>
</dbReference>
<comment type="caution">
    <text evidence="3">The sequence shown here is derived from an EMBL/GenBank/DDBJ whole genome shotgun (WGS) entry which is preliminary data.</text>
</comment>
<gene>
    <name evidence="3" type="ORF">NFI88_12860</name>
</gene>